<sequence>MGYDSRRWTGRYAPGEMPPEFAGGRPYRRRSLRWWLMAAVVVSLGLALVQFWVPGDQRTGLPIGWFVVIGIMNIGSGRSPFAKGGWMQDSYDEFERAALMRATQRAYWVVTLLGAGAFGWCALATPYGWLMPHRWGDWAVWGLALVATASNLPTLFAEWAIPFPDSEDAA</sequence>
<organism evidence="2 3">
    <name type="scientific">Sphingomonas melonis</name>
    <dbReference type="NCBI Taxonomy" id="152682"/>
    <lineage>
        <taxon>Bacteria</taxon>
        <taxon>Pseudomonadati</taxon>
        <taxon>Pseudomonadota</taxon>
        <taxon>Alphaproteobacteria</taxon>
        <taxon>Sphingomonadales</taxon>
        <taxon>Sphingomonadaceae</taxon>
        <taxon>Sphingomonas</taxon>
    </lineage>
</organism>
<comment type="caution">
    <text evidence="2">The sequence shown here is derived from an EMBL/GenBank/DDBJ whole genome shotgun (WGS) entry which is preliminary data.</text>
</comment>
<accession>A0A0D1K0B0</accession>
<dbReference type="Proteomes" id="UP000033203">
    <property type="component" value="Unassembled WGS sequence"/>
</dbReference>
<feature type="transmembrane region" description="Helical" evidence="1">
    <location>
        <begin position="59"/>
        <end position="77"/>
    </location>
</feature>
<feature type="transmembrane region" description="Helical" evidence="1">
    <location>
        <begin position="34"/>
        <end position="53"/>
    </location>
</feature>
<dbReference type="EMBL" id="JXTP01000057">
    <property type="protein sequence ID" value="KIU26928.1"/>
    <property type="molecule type" value="Genomic_DNA"/>
</dbReference>
<keyword evidence="1" id="KW-1133">Transmembrane helix</keyword>
<keyword evidence="1" id="KW-0472">Membrane</keyword>
<feature type="transmembrane region" description="Helical" evidence="1">
    <location>
        <begin position="139"/>
        <end position="161"/>
    </location>
</feature>
<evidence type="ECO:0000313" key="2">
    <source>
        <dbReference type="EMBL" id="KIU26928.1"/>
    </source>
</evidence>
<protein>
    <submittedName>
        <fullName evidence="2">Uncharacterized protein</fullName>
    </submittedName>
</protein>
<evidence type="ECO:0000256" key="1">
    <source>
        <dbReference type="SAM" id="Phobius"/>
    </source>
</evidence>
<dbReference type="AlphaFoldDB" id="A0A0D1K0B0"/>
<proteinExistence type="predicted"/>
<evidence type="ECO:0000313" key="3">
    <source>
        <dbReference type="Proteomes" id="UP000033203"/>
    </source>
</evidence>
<keyword evidence="1" id="KW-0812">Transmembrane</keyword>
<dbReference type="PATRIC" id="fig|1549858.7.peg.1720"/>
<name>A0A0D1K0B0_9SPHN</name>
<feature type="transmembrane region" description="Helical" evidence="1">
    <location>
        <begin position="106"/>
        <end position="127"/>
    </location>
</feature>
<gene>
    <name evidence="2" type="ORF">SR41_12005</name>
</gene>
<reference evidence="2 3" key="1">
    <citation type="submission" date="2015-01" db="EMBL/GenBank/DDBJ databases">
        <title>Genome of Sphingomonas taxi strain 30a.</title>
        <authorList>
            <person name="Eevers N."/>
            <person name="Van Hamme J."/>
            <person name="Bottos E."/>
            <person name="Weyens N."/>
            <person name="Vangronsveld J."/>
        </authorList>
    </citation>
    <scope>NUCLEOTIDE SEQUENCE [LARGE SCALE GENOMIC DNA]</scope>
    <source>
        <strain evidence="2 3">30a</strain>
    </source>
</reference>